<dbReference type="FunFam" id="3.90.79.10:FF:000060">
    <property type="entry name" value="Nudix hydrolase 1"/>
    <property type="match status" value="1"/>
</dbReference>
<dbReference type="EMBL" id="PCYL01000028">
    <property type="protein sequence ID" value="PIR46792.1"/>
    <property type="molecule type" value="Genomic_DNA"/>
</dbReference>
<dbReference type="SUPFAM" id="SSF55811">
    <property type="entry name" value="Nudix"/>
    <property type="match status" value="1"/>
</dbReference>
<dbReference type="PANTHER" id="PTHR16099:SF5">
    <property type="entry name" value="NUCLEOTIDE TRIPHOSPHATE DIPHOSPHATASE NUDT15"/>
    <property type="match status" value="1"/>
</dbReference>
<dbReference type="PROSITE" id="PS00893">
    <property type="entry name" value="NUDIX_BOX"/>
    <property type="match status" value="1"/>
</dbReference>
<evidence type="ECO:0000313" key="4">
    <source>
        <dbReference type="Proteomes" id="UP000230833"/>
    </source>
</evidence>
<accession>A0A2H0RJQ2</accession>
<dbReference type="InterPro" id="IPR015797">
    <property type="entry name" value="NUDIX_hydrolase-like_dom_sf"/>
</dbReference>
<gene>
    <name evidence="3" type="ORF">COV07_02315</name>
</gene>
<dbReference type="InterPro" id="IPR020084">
    <property type="entry name" value="NUDIX_hydrolase_CS"/>
</dbReference>
<organism evidence="3 4">
    <name type="scientific">Candidatus Vogelbacteria bacterium CG10_big_fil_rev_8_21_14_0_10_45_14</name>
    <dbReference type="NCBI Taxonomy" id="1975042"/>
    <lineage>
        <taxon>Bacteria</taxon>
        <taxon>Candidatus Vogeliibacteriota</taxon>
    </lineage>
</organism>
<evidence type="ECO:0000256" key="1">
    <source>
        <dbReference type="ARBA" id="ARBA00022801"/>
    </source>
</evidence>
<keyword evidence="1" id="KW-0378">Hydrolase</keyword>
<comment type="caution">
    <text evidence="3">The sequence shown here is derived from an EMBL/GenBank/DDBJ whole genome shotgun (WGS) entry which is preliminary data.</text>
</comment>
<reference evidence="3 4" key="1">
    <citation type="submission" date="2017-09" db="EMBL/GenBank/DDBJ databases">
        <title>Depth-based differentiation of microbial function through sediment-hosted aquifers and enrichment of novel symbionts in the deep terrestrial subsurface.</title>
        <authorList>
            <person name="Probst A.J."/>
            <person name="Ladd B."/>
            <person name="Jarett J.K."/>
            <person name="Geller-Mcgrath D.E."/>
            <person name="Sieber C.M."/>
            <person name="Emerson J.B."/>
            <person name="Anantharaman K."/>
            <person name="Thomas B.C."/>
            <person name="Malmstrom R."/>
            <person name="Stieglmeier M."/>
            <person name="Klingl A."/>
            <person name="Woyke T."/>
            <person name="Ryan C.M."/>
            <person name="Banfield J.F."/>
        </authorList>
    </citation>
    <scope>NUCLEOTIDE SEQUENCE [LARGE SCALE GENOMIC DNA]</scope>
    <source>
        <strain evidence="3">CG10_big_fil_rev_8_21_14_0_10_45_14</strain>
    </source>
</reference>
<dbReference type="Proteomes" id="UP000230833">
    <property type="component" value="Unassembled WGS sequence"/>
</dbReference>
<dbReference type="PROSITE" id="PS51462">
    <property type="entry name" value="NUDIX"/>
    <property type="match status" value="1"/>
</dbReference>
<dbReference type="GO" id="GO:0005829">
    <property type="term" value="C:cytosol"/>
    <property type="evidence" value="ECO:0007669"/>
    <property type="project" value="TreeGrafter"/>
</dbReference>
<dbReference type="GO" id="GO:0006203">
    <property type="term" value="P:dGTP catabolic process"/>
    <property type="evidence" value="ECO:0007669"/>
    <property type="project" value="TreeGrafter"/>
</dbReference>
<protein>
    <recommendedName>
        <fullName evidence="2">Nudix hydrolase domain-containing protein</fullName>
    </recommendedName>
</protein>
<dbReference type="Gene3D" id="3.90.79.10">
    <property type="entry name" value="Nucleoside Triphosphate Pyrophosphohydrolase"/>
    <property type="match status" value="1"/>
</dbReference>
<name>A0A2H0RJQ2_9BACT</name>
<dbReference type="AlphaFoldDB" id="A0A2H0RJQ2"/>
<dbReference type="Pfam" id="PF00293">
    <property type="entry name" value="NUDIX"/>
    <property type="match status" value="1"/>
</dbReference>
<evidence type="ECO:0000313" key="3">
    <source>
        <dbReference type="EMBL" id="PIR46792.1"/>
    </source>
</evidence>
<sequence>MKKEGGIVLSVNTFVLREGKVLLGKRKGKVGEGKWALPGGKLGFWEKMSDCARRELVEETGLVARSIKFLQFINDIRDEDGTHCIHIQFLAEGVEGEPKLMEPEKCYEWGWFPLNNLPENLFLGHQKFFPTLKDKVAIVDVDKVLLKHEGQEW</sequence>
<dbReference type="GO" id="GO:0035539">
    <property type="term" value="F:8-oxo-7,8-dihydrodeoxyguanosine triphosphate pyrophosphatase activity"/>
    <property type="evidence" value="ECO:0007669"/>
    <property type="project" value="TreeGrafter"/>
</dbReference>
<feature type="domain" description="Nudix hydrolase" evidence="2">
    <location>
        <begin position="6"/>
        <end position="136"/>
    </location>
</feature>
<dbReference type="PANTHER" id="PTHR16099">
    <property type="entry name" value="8-OXO-DGTP DIPHOSPHATES NUDT15"/>
    <property type="match status" value="1"/>
</dbReference>
<evidence type="ECO:0000259" key="2">
    <source>
        <dbReference type="PROSITE" id="PS51462"/>
    </source>
</evidence>
<dbReference type="CDD" id="cd04678">
    <property type="entry name" value="NUDIX_MTH2_Nudt15"/>
    <property type="match status" value="1"/>
</dbReference>
<proteinExistence type="predicted"/>
<dbReference type="InterPro" id="IPR000086">
    <property type="entry name" value="NUDIX_hydrolase_dom"/>
</dbReference>